<keyword evidence="1" id="KW-0812">Transmembrane</keyword>
<feature type="transmembrane region" description="Helical" evidence="1">
    <location>
        <begin position="21"/>
        <end position="43"/>
    </location>
</feature>
<proteinExistence type="predicted"/>
<keyword evidence="1" id="KW-0472">Membrane</keyword>
<keyword evidence="1" id="KW-1133">Transmembrane helix</keyword>
<keyword evidence="3" id="KW-1185">Reference proteome</keyword>
<gene>
    <name evidence="2" type="ORF">NTE_03504</name>
</gene>
<dbReference type="AlphaFoldDB" id="A0A075MY08"/>
<organism evidence="2 3">
    <name type="scientific">Candidatus Nitrososphaera evergladensis SR1</name>
    <dbReference type="NCBI Taxonomy" id="1459636"/>
    <lineage>
        <taxon>Archaea</taxon>
        <taxon>Nitrososphaerota</taxon>
        <taxon>Nitrososphaeria</taxon>
        <taxon>Nitrososphaerales</taxon>
        <taxon>Nitrososphaeraceae</taxon>
        <taxon>Nitrososphaera</taxon>
    </lineage>
</organism>
<dbReference type="Proteomes" id="UP000028194">
    <property type="component" value="Chromosome"/>
</dbReference>
<sequence>MMQAVRSFEIRTTSAVPSSKIVHRTNFAIAIIGFLASTLPGYFIAANTTSASQEEGRPPNLVREGFVLLTTGRCKISKNDDCYYNDFAVVRHLAIQKHKRAPICTRCRDKASFEVLHETEACYLMRRFCTRCLAGAGYDLPE</sequence>
<accession>A0A075MY08</accession>
<evidence type="ECO:0000313" key="3">
    <source>
        <dbReference type="Proteomes" id="UP000028194"/>
    </source>
</evidence>
<dbReference type="KEGG" id="nev:NTE_03504"/>
<protein>
    <submittedName>
        <fullName evidence="2">Uncharacterized protein</fullName>
    </submittedName>
</protein>
<name>A0A075MY08_9ARCH</name>
<reference evidence="2 3" key="1">
    <citation type="journal article" date="2014" name="PLoS ONE">
        <title>Genome Sequence of Candidatus Nitrososphaera evergladensis from Group I.1b Enriched from Everglades Soil Reveals Novel Genomic Features of the Ammonia-Oxidizing Archaea.</title>
        <authorList>
            <person name="Zhalnina K.V."/>
            <person name="Dias R."/>
            <person name="Leonard M.T."/>
            <person name="Dorr de Quadros P."/>
            <person name="Camargo F.A."/>
            <person name="Drew J.C."/>
            <person name="Farmerie W.G."/>
            <person name="Daroub S.H."/>
            <person name="Triplett E.W."/>
        </authorList>
    </citation>
    <scope>NUCLEOTIDE SEQUENCE [LARGE SCALE GENOMIC DNA]</scope>
    <source>
        <strain evidence="2 3">SR1</strain>
    </source>
</reference>
<dbReference type="EMBL" id="CP007174">
    <property type="protein sequence ID" value="AIF85532.1"/>
    <property type="molecule type" value="Genomic_DNA"/>
</dbReference>
<evidence type="ECO:0000256" key="1">
    <source>
        <dbReference type="SAM" id="Phobius"/>
    </source>
</evidence>
<evidence type="ECO:0000313" key="2">
    <source>
        <dbReference type="EMBL" id="AIF85532.1"/>
    </source>
</evidence>
<dbReference type="HOGENOM" id="CLU_1811359_0_0_2"/>